<organism evidence="2 3">
    <name type="scientific">Candidatus Nitrosymbiomonas proteolyticus</name>
    <dbReference type="NCBI Taxonomy" id="2608984"/>
    <lineage>
        <taxon>Bacteria</taxon>
        <taxon>Bacillati</taxon>
        <taxon>Armatimonadota</taxon>
        <taxon>Armatimonadota incertae sedis</taxon>
        <taxon>Candidatus Nitrosymbiomonas</taxon>
    </lineage>
</organism>
<gene>
    <name evidence="2" type="ORF">NPRO_13680</name>
</gene>
<dbReference type="SUPFAM" id="SSF54506">
    <property type="entry name" value="Diaminopimelate epimerase-like"/>
    <property type="match status" value="1"/>
</dbReference>
<dbReference type="Proteomes" id="UP000662873">
    <property type="component" value="Chromosome"/>
</dbReference>
<comment type="similarity">
    <text evidence="1">Belongs to the proline racemase family.</text>
</comment>
<dbReference type="SFLD" id="SFLDS00028">
    <property type="entry name" value="Proline_Racemase"/>
    <property type="match status" value="1"/>
</dbReference>
<dbReference type="PIRSF" id="PIRSF029792">
    <property type="entry name" value="Pro_racemase"/>
    <property type="match status" value="1"/>
</dbReference>
<evidence type="ECO:0000256" key="1">
    <source>
        <dbReference type="ARBA" id="ARBA00007529"/>
    </source>
</evidence>
<dbReference type="PANTHER" id="PTHR33442:SF1">
    <property type="entry name" value="TRANS-3-HYDROXY-L-PROLINE DEHYDRATASE"/>
    <property type="match status" value="1"/>
</dbReference>
<dbReference type="InterPro" id="IPR008794">
    <property type="entry name" value="Pro_racemase_fam"/>
</dbReference>
<accession>A0A809R864</accession>
<protein>
    <submittedName>
        <fullName evidence="2">Hydroxyproline-2-epimerase</fullName>
    </submittedName>
</protein>
<evidence type="ECO:0000313" key="3">
    <source>
        <dbReference type="Proteomes" id="UP000662873"/>
    </source>
</evidence>
<name>A0A809R864_9BACT</name>
<dbReference type="PANTHER" id="PTHR33442">
    <property type="entry name" value="TRANS-3-HYDROXY-L-PROLINE DEHYDRATASE"/>
    <property type="match status" value="1"/>
</dbReference>
<dbReference type="AlphaFoldDB" id="A0A809R864"/>
<dbReference type="Gene3D" id="3.10.310.10">
    <property type="entry name" value="Diaminopimelate Epimerase, Chain A, domain 1"/>
    <property type="match status" value="2"/>
</dbReference>
<proteinExistence type="inferred from homology"/>
<dbReference type="EMBL" id="AP021858">
    <property type="protein sequence ID" value="BBO23773.1"/>
    <property type="molecule type" value="Genomic_DNA"/>
</dbReference>
<sequence>MRTVRIIDSHTEGEPTRVVVEGGPELRGDTLQEMRADFSDRFDEFRTGVVLEPRGGEAMVGALLTRATSPEAQCGVVFFNNVGYLGMCGHGSIGVVRTLQYLSRMGTGRVVLDTPEGPVAAEALPDGQVALENVESYVLRSEVCVRACGREWRGTVAYGGNWFYQCAVERSPTFAEREVWRETALAVRRALEAAGITGDSGDEIDHIEFVGPPERSDANAKSFVLCPGGAYDRSPCGTGLSAKLAILAVEGRLSPGEAFRMEGLCGGVFEGSYRVSSGGRVIPRIVGRAYLTGEAKLLFEDDDPFAGGIRG</sequence>
<dbReference type="KEGG" id="npy:NPRO_13680"/>
<reference evidence="2" key="1">
    <citation type="journal article" name="DNA Res.">
        <title>The physiological potential of anammox bacteria as revealed by their core genome structure.</title>
        <authorList>
            <person name="Okubo T."/>
            <person name="Toyoda A."/>
            <person name="Fukuhara K."/>
            <person name="Uchiyama I."/>
            <person name="Harigaya Y."/>
            <person name="Kuroiwa M."/>
            <person name="Suzuki T."/>
            <person name="Murakami Y."/>
            <person name="Suwa Y."/>
            <person name="Takami H."/>
        </authorList>
    </citation>
    <scope>NUCLEOTIDE SEQUENCE</scope>
    <source>
        <strain evidence="2">317325-2</strain>
    </source>
</reference>
<evidence type="ECO:0000313" key="2">
    <source>
        <dbReference type="EMBL" id="BBO23773.1"/>
    </source>
</evidence>
<dbReference type="Pfam" id="PF05544">
    <property type="entry name" value="Pro_racemase"/>
    <property type="match status" value="1"/>
</dbReference>